<dbReference type="InterPro" id="IPR020591">
    <property type="entry name" value="Chromosome_initiator_DnaA-like"/>
</dbReference>
<dbReference type="GO" id="GO:0006275">
    <property type="term" value="P:regulation of DNA replication"/>
    <property type="evidence" value="ECO:0007669"/>
    <property type="project" value="UniProtKB-UniRule"/>
</dbReference>
<name>A0A1G1X497_9BACT</name>
<evidence type="ECO:0000256" key="2">
    <source>
        <dbReference type="ARBA" id="ARBA00022490"/>
    </source>
</evidence>
<dbReference type="InterPro" id="IPR001957">
    <property type="entry name" value="Chromosome_initiator_DnaA"/>
</dbReference>
<keyword evidence="4 8" id="KW-0547">Nucleotide-binding</keyword>
<evidence type="ECO:0000256" key="6">
    <source>
        <dbReference type="ARBA" id="ARBA00023121"/>
    </source>
</evidence>
<dbReference type="NCBIfam" id="TIGR00362">
    <property type="entry name" value="DnaA"/>
    <property type="match status" value="1"/>
</dbReference>
<comment type="function">
    <text evidence="8 10">Plays an essential role in the initiation and regulation of chromosomal replication. ATP-DnaA binds to the origin of replication (oriC) to initiate formation of the DNA replication initiation complex once per cell cycle. Binds the DnaA box (a 9 base pair repeat at the origin) and separates the double-stranded (ds)DNA. Forms a right-handed helical filament on oriC DNA; dsDNA binds to the exterior of the filament while single-stranded (ss)DNA is stabiized in the filament's interior. The ATP-DnaA-oriC complex binds and stabilizes one strand of the AT-rich DNA unwinding element (DUE), permitting loading of DNA polymerase. After initiation quickly degrades to an ADP-DnaA complex that is not apt for DNA replication. Binds acidic phospholipids.</text>
</comment>
<sequence length="466" mass="52725">MKDDQIWKVVLDQLELRVSRSNFLTWFRNTSITDRADGMVTIETKNPFAHVWLSKKYRSLILETLQGVDTTIADVKFSVPSQTTAQRVVKKNVRIVAQKNQPLPTTDNQQPSTPTRIGRGAGASSSSIPLNAKYTFDTFVVGTSNEIAHAACRAVANRPGEAYNPLFIYGGVGLGKTHLLQAVGNAILDANPSFTVMYVASEKFANEFVESLQEQTTQQFKKRYRNVDVLIIDDVQFFAGKDKTQEELFYTFNSLYGQNKQLILSSDRPPSAIPTLQERLSSRLAAGMIADIKKPDYETRLAILQEKRDLRGVPIDQDVLVFIAKNVQSNVRDLEGAFNQVAGHSEFHNEKVTIEQTKRILKDTLTKPQRKTINVQEIIDAISSYYNISHTDLCGKSRKKEIVRPRQVAMYLLRKESSMSFPSIGEHFSGRDHTTAMHACEKIEKLIEQDEELSQEVLFLRERIYA</sequence>
<feature type="region of interest" description="Domain III, AAA+ region" evidence="8">
    <location>
        <begin position="129"/>
        <end position="345"/>
    </location>
</feature>
<dbReference type="Gene3D" id="3.30.300.180">
    <property type="match status" value="1"/>
</dbReference>
<evidence type="ECO:0000256" key="5">
    <source>
        <dbReference type="ARBA" id="ARBA00022840"/>
    </source>
</evidence>
<dbReference type="PRINTS" id="PR00051">
    <property type="entry name" value="DNAA"/>
</dbReference>
<dbReference type="GO" id="GO:0005886">
    <property type="term" value="C:plasma membrane"/>
    <property type="evidence" value="ECO:0007669"/>
    <property type="project" value="TreeGrafter"/>
</dbReference>
<feature type="compositionally biased region" description="Low complexity" evidence="12">
    <location>
        <begin position="116"/>
        <end position="125"/>
    </location>
</feature>
<evidence type="ECO:0000313" key="15">
    <source>
        <dbReference type="EMBL" id="OGY34845.1"/>
    </source>
</evidence>
<comment type="domain">
    <text evidence="8">Domain I is involved in oligomerization and binding regulators, domain II is flexibile and of varying length in different bacteria, domain III forms the AAA+ region, while domain IV binds dsDNA.</text>
</comment>
<dbReference type="HAMAP" id="MF_00377">
    <property type="entry name" value="DnaA_bact"/>
    <property type="match status" value="1"/>
</dbReference>
<dbReference type="Gene3D" id="1.10.1750.10">
    <property type="match status" value="1"/>
</dbReference>
<dbReference type="GO" id="GO:0006270">
    <property type="term" value="P:DNA replication initiation"/>
    <property type="evidence" value="ECO:0007669"/>
    <property type="project" value="UniProtKB-UniRule"/>
</dbReference>
<dbReference type="Gene3D" id="3.40.50.300">
    <property type="entry name" value="P-loop containing nucleotide triphosphate hydrolases"/>
    <property type="match status" value="1"/>
</dbReference>
<comment type="caution">
    <text evidence="15">The sequence shown here is derived from an EMBL/GenBank/DDBJ whole genome shotgun (WGS) entry which is preliminary data.</text>
</comment>
<feature type="compositionally biased region" description="Polar residues" evidence="12">
    <location>
        <begin position="99"/>
        <end position="115"/>
    </location>
</feature>
<feature type="domain" description="Chromosomal replication initiator DnaA C-terminal" evidence="14">
    <location>
        <begin position="374"/>
        <end position="443"/>
    </location>
</feature>
<dbReference type="GO" id="GO:0008289">
    <property type="term" value="F:lipid binding"/>
    <property type="evidence" value="ECO:0007669"/>
    <property type="project" value="UniProtKB-KW"/>
</dbReference>
<keyword evidence="6 8" id="KW-0446">Lipid-binding</keyword>
<protein>
    <recommendedName>
        <fullName evidence="8 9">Chromosomal replication initiator protein DnaA</fullName>
    </recommendedName>
</protein>
<evidence type="ECO:0000259" key="14">
    <source>
        <dbReference type="SMART" id="SM00760"/>
    </source>
</evidence>
<comment type="subunit">
    <text evidence="8">Oligomerizes as a right-handed, spiral filament on DNA at oriC.</text>
</comment>
<dbReference type="SUPFAM" id="SSF52540">
    <property type="entry name" value="P-loop containing nucleoside triphosphate hydrolases"/>
    <property type="match status" value="1"/>
</dbReference>
<dbReference type="GO" id="GO:0005737">
    <property type="term" value="C:cytoplasm"/>
    <property type="evidence" value="ECO:0007669"/>
    <property type="project" value="UniProtKB-SubCell"/>
</dbReference>
<feature type="region of interest" description="Domain IV, binds dsDNA" evidence="8">
    <location>
        <begin position="346"/>
        <end position="466"/>
    </location>
</feature>
<feature type="domain" description="AAA+ ATPase" evidence="13">
    <location>
        <begin position="162"/>
        <end position="296"/>
    </location>
</feature>
<dbReference type="PANTHER" id="PTHR30050:SF2">
    <property type="entry name" value="CHROMOSOMAL REPLICATION INITIATOR PROTEIN DNAA"/>
    <property type="match status" value="1"/>
</dbReference>
<dbReference type="InterPro" id="IPR003593">
    <property type="entry name" value="AAA+_ATPase"/>
</dbReference>
<evidence type="ECO:0000256" key="1">
    <source>
        <dbReference type="ARBA" id="ARBA00006583"/>
    </source>
</evidence>
<evidence type="ECO:0000256" key="4">
    <source>
        <dbReference type="ARBA" id="ARBA00022741"/>
    </source>
</evidence>
<dbReference type="InterPro" id="IPR024633">
    <property type="entry name" value="DnaA_N_dom"/>
</dbReference>
<keyword evidence="7 8" id="KW-0238">DNA-binding</keyword>
<keyword evidence="3 8" id="KW-0235">DNA replication</keyword>
<evidence type="ECO:0000259" key="13">
    <source>
        <dbReference type="SMART" id="SM00382"/>
    </source>
</evidence>
<evidence type="ECO:0000256" key="7">
    <source>
        <dbReference type="ARBA" id="ARBA00023125"/>
    </source>
</evidence>
<feature type="binding site" evidence="8">
    <location>
        <position position="176"/>
    </location>
    <ligand>
        <name>ATP</name>
        <dbReference type="ChEBI" id="CHEBI:30616"/>
    </ligand>
</feature>
<dbReference type="Pfam" id="PF00308">
    <property type="entry name" value="Bac_DnaA"/>
    <property type="match status" value="1"/>
</dbReference>
<evidence type="ECO:0000256" key="12">
    <source>
        <dbReference type="SAM" id="MobiDB-lite"/>
    </source>
</evidence>
<feature type="binding site" evidence="8">
    <location>
        <position position="173"/>
    </location>
    <ligand>
        <name>ATP</name>
        <dbReference type="ChEBI" id="CHEBI:30616"/>
    </ligand>
</feature>
<dbReference type="FunFam" id="3.40.50.300:FF:000668">
    <property type="entry name" value="Chromosomal replication initiator protein DnaA"/>
    <property type="match status" value="1"/>
</dbReference>
<keyword evidence="2 8" id="KW-0963">Cytoplasm</keyword>
<dbReference type="CDD" id="cd06571">
    <property type="entry name" value="Bac_DnaA_C"/>
    <property type="match status" value="1"/>
</dbReference>
<dbReference type="Gene3D" id="1.10.8.60">
    <property type="match status" value="1"/>
</dbReference>
<dbReference type="SMART" id="SM00760">
    <property type="entry name" value="Bac_DnaA_C"/>
    <property type="match status" value="1"/>
</dbReference>
<evidence type="ECO:0000256" key="10">
    <source>
        <dbReference type="RuleBase" id="RU000577"/>
    </source>
</evidence>
<dbReference type="InterPro" id="IPR013317">
    <property type="entry name" value="DnaA_dom"/>
</dbReference>
<evidence type="ECO:0000256" key="3">
    <source>
        <dbReference type="ARBA" id="ARBA00022705"/>
    </source>
</evidence>
<dbReference type="EMBL" id="MHHR01000009">
    <property type="protein sequence ID" value="OGY34845.1"/>
    <property type="molecule type" value="Genomic_DNA"/>
</dbReference>
<evidence type="ECO:0000256" key="8">
    <source>
        <dbReference type="HAMAP-Rule" id="MF_00377"/>
    </source>
</evidence>
<dbReference type="InterPro" id="IPR013159">
    <property type="entry name" value="DnaA_C"/>
</dbReference>
<reference evidence="15 16" key="1">
    <citation type="journal article" date="2016" name="Nat. Commun.">
        <title>Thousands of microbial genomes shed light on interconnected biogeochemical processes in an aquifer system.</title>
        <authorList>
            <person name="Anantharaman K."/>
            <person name="Brown C.T."/>
            <person name="Hug L.A."/>
            <person name="Sharon I."/>
            <person name="Castelle C.J."/>
            <person name="Probst A.J."/>
            <person name="Thomas B.C."/>
            <person name="Singh A."/>
            <person name="Wilkins M.J."/>
            <person name="Karaoz U."/>
            <person name="Brodie E.L."/>
            <person name="Williams K.H."/>
            <person name="Hubbard S.S."/>
            <person name="Banfield J.F."/>
        </authorList>
    </citation>
    <scope>NUCLEOTIDE SEQUENCE [LARGE SCALE GENOMIC DNA]</scope>
</reference>
<dbReference type="Pfam" id="PF11638">
    <property type="entry name" value="DnaA_N"/>
    <property type="match status" value="1"/>
</dbReference>
<comment type="subcellular location">
    <subcellularLocation>
        <location evidence="8">Cytoplasm</location>
    </subcellularLocation>
</comment>
<proteinExistence type="inferred from homology"/>
<dbReference type="InterPro" id="IPR027417">
    <property type="entry name" value="P-loop_NTPase"/>
</dbReference>
<dbReference type="Proteomes" id="UP000177528">
    <property type="component" value="Unassembled WGS sequence"/>
</dbReference>
<dbReference type="InterPro" id="IPR038454">
    <property type="entry name" value="DnaA_N_sf"/>
</dbReference>
<dbReference type="AlphaFoldDB" id="A0A1G1X497"/>
<gene>
    <name evidence="8" type="primary">dnaA</name>
    <name evidence="15" type="ORF">A3D99_02980</name>
</gene>
<dbReference type="CDD" id="cd00009">
    <property type="entry name" value="AAA"/>
    <property type="match status" value="1"/>
</dbReference>
<accession>A0A1G1X497</accession>
<dbReference type="SMART" id="SM00382">
    <property type="entry name" value="AAA"/>
    <property type="match status" value="1"/>
</dbReference>
<dbReference type="PANTHER" id="PTHR30050">
    <property type="entry name" value="CHROMOSOMAL REPLICATION INITIATOR PROTEIN DNAA"/>
    <property type="match status" value="1"/>
</dbReference>
<feature type="region of interest" description="Disordered" evidence="12">
    <location>
        <begin position="99"/>
        <end position="125"/>
    </location>
</feature>
<evidence type="ECO:0000313" key="16">
    <source>
        <dbReference type="Proteomes" id="UP000177528"/>
    </source>
</evidence>
<comment type="similarity">
    <text evidence="1 8 11">Belongs to the DnaA family.</text>
</comment>
<feature type="region of interest" description="Domain I, interacts with DnaA modulators" evidence="8">
    <location>
        <begin position="1"/>
        <end position="113"/>
    </location>
</feature>
<evidence type="ECO:0000256" key="9">
    <source>
        <dbReference type="NCBIfam" id="TIGR00362"/>
    </source>
</evidence>
<keyword evidence="5 8" id="KW-0067">ATP-binding</keyword>
<dbReference type="Pfam" id="PF08299">
    <property type="entry name" value="Bac_DnaA_C"/>
    <property type="match status" value="1"/>
</dbReference>
<dbReference type="SUPFAM" id="SSF48295">
    <property type="entry name" value="TrpR-like"/>
    <property type="match status" value="1"/>
</dbReference>
<organism evidence="15 16">
    <name type="scientific">Candidatus Andersenbacteria bacterium RIFCSPHIGHO2_12_FULL_45_11</name>
    <dbReference type="NCBI Taxonomy" id="1797281"/>
    <lineage>
        <taxon>Bacteria</taxon>
        <taxon>Candidatus Anderseniibacteriota</taxon>
    </lineage>
</organism>
<dbReference type="GO" id="GO:0005524">
    <property type="term" value="F:ATP binding"/>
    <property type="evidence" value="ECO:0007669"/>
    <property type="project" value="UniProtKB-UniRule"/>
</dbReference>
<dbReference type="InterPro" id="IPR010921">
    <property type="entry name" value="Trp_repressor/repl_initiator"/>
</dbReference>
<comment type="caution">
    <text evidence="8">Lacks conserved residue(s) required for the propagation of feature annotation.</text>
</comment>
<evidence type="ECO:0000256" key="11">
    <source>
        <dbReference type="RuleBase" id="RU004227"/>
    </source>
</evidence>
<dbReference type="GO" id="GO:0003688">
    <property type="term" value="F:DNA replication origin binding"/>
    <property type="evidence" value="ECO:0007669"/>
    <property type="project" value="UniProtKB-UniRule"/>
</dbReference>
<feature type="binding site" evidence="8">
    <location>
        <position position="175"/>
    </location>
    <ligand>
        <name>ATP</name>
        <dbReference type="ChEBI" id="CHEBI:30616"/>
    </ligand>
</feature>
<feature type="binding site" evidence="8">
    <location>
        <position position="177"/>
    </location>
    <ligand>
        <name>ATP</name>
        <dbReference type="ChEBI" id="CHEBI:30616"/>
    </ligand>
</feature>